<keyword evidence="2" id="KW-0217">Developmental protein</keyword>
<reference evidence="10 11" key="1">
    <citation type="journal article" date="2018" name="Nat. Ecol. Evol.">
        <title>Genomic signatures of mitonuclear coevolution across populations of Tigriopus californicus.</title>
        <authorList>
            <person name="Barreto F.S."/>
            <person name="Watson E.T."/>
            <person name="Lima T.G."/>
            <person name="Willett C.S."/>
            <person name="Edmands S."/>
            <person name="Li W."/>
            <person name="Burton R.S."/>
        </authorList>
    </citation>
    <scope>NUCLEOTIDE SEQUENCE [LARGE SCALE GENOMIC DNA]</scope>
    <source>
        <strain evidence="10 11">San Diego</strain>
    </source>
</reference>
<dbReference type="Proteomes" id="UP000318571">
    <property type="component" value="Chromosome 11"/>
</dbReference>
<dbReference type="PROSITE" id="PS50021">
    <property type="entry name" value="CH"/>
    <property type="match status" value="1"/>
</dbReference>
<feature type="compositionally biased region" description="Low complexity" evidence="7">
    <location>
        <begin position="43"/>
        <end position="81"/>
    </location>
</feature>
<dbReference type="InterPro" id="IPR001158">
    <property type="entry name" value="DIX"/>
</dbReference>
<dbReference type="SUPFAM" id="SSF54236">
    <property type="entry name" value="Ubiquitin-like"/>
    <property type="match status" value="1"/>
</dbReference>
<organism evidence="10 11">
    <name type="scientific">Tigriopus californicus</name>
    <name type="common">Marine copepod</name>
    <dbReference type="NCBI Taxonomy" id="6832"/>
    <lineage>
        <taxon>Eukaryota</taxon>
        <taxon>Metazoa</taxon>
        <taxon>Ecdysozoa</taxon>
        <taxon>Arthropoda</taxon>
        <taxon>Crustacea</taxon>
        <taxon>Multicrustacea</taxon>
        <taxon>Hexanauplia</taxon>
        <taxon>Copepoda</taxon>
        <taxon>Harpacticoida</taxon>
        <taxon>Harpacticidae</taxon>
        <taxon>Tigriopus</taxon>
    </lineage>
</organism>
<evidence type="ECO:0008006" key="12">
    <source>
        <dbReference type="Google" id="ProtNLM"/>
    </source>
</evidence>
<feature type="compositionally biased region" description="Polar residues" evidence="7">
    <location>
        <begin position="840"/>
        <end position="855"/>
    </location>
</feature>
<feature type="compositionally biased region" description="Polar residues" evidence="7">
    <location>
        <begin position="211"/>
        <end position="222"/>
    </location>
</feature>
<evidence type="ECO:0000259" key="9">
    <source>
        <dbReference type="PROSITE" id="PS50841"/>
    </source>
</evidence>
<feature type="compositionally biased region" description="Polar residues" evidence="7">
    <location>
        <begin position="667"/>
        <end position="682"/>
    </location>
</feature>
<name>A0A553PJI6_TIGCA</name>
<feature type="domain" description="DIX" evidence="9">
    <location>
        <begin position="1275"/>
        <end position="1356"/>
    </location>
</feature>
<dbReference type="InterPro" id="IPR029071">
    <property type="entry name" value="Ubiquitin-like_domsf"/>
</dbReference>
<feature type="region of interest" description="Disordered" evidence="7">
    <location>
        <begin position="1019"/>
        <end position="1038"/>
    </location>
</feature>
<keyword evidence="6" id="KW-0175">Coiled coil</keyword>
<keyword evidence="3" id="KW-0963">Cytoplasm</keyword>
<dbReference type="SUPFAM" id="SSF47576">
    <property type="entry name" value="Calponin-homology domain, CH-domain"/>
    <property type="match status" value="1"/>
</dbReference>
<evidence type="ECO:0000256" key="5">
    <source>
        <dbReference type="PROSITE-ProRule" id="PRU00069"/>
    </source>
</evidence>
<evidence type="ECO:0000256" key="2">
    <source>
        <dbReference type="ARBA" id="ARBA00022473"/>
    </source>
</evidence>
<dbReference type="InterPro" id="IPR038207">
    <property type="entry name" value="DIX_dom_sf"/>
</dbReference>
<dbReference type="PROSITE" id="PS50841">
    <property type="entry name" value="DIX"/>
    <property type="match status" value="1"/>
</dbReference>
<feature type="compositionally biased region" description="Polar residues" evidence="7">
    <location>
        <begin position="324"/>
        <end position="334"/>
    </location>
</feature>
<evidence type="ECO:0000313" key="10">
    <source>
        <dbReference type="EMBL" id="TRY77851.1"/>
    </source>
</evidence>
<accession>A0A553PJI6</accession>
<evidence type="ECO:0000256" key="4">
    <source>
        <dbReference type="ARBA" id="ARBA00022687"/>
    </source>
</evidence>
<feature type="coiled-coil region" evidence="6">
    <location>
        <begin position="1049"/>
        <end position="1118"/>
    </location>
</feature>
<feature type="region of interest" description="Disordered" evidence="7">
    <location>
        <begin position="276"/>
        <end position="342"/>
    </location>
</feature>
<feature type="compositionally biased region" description="Polar residues" evidence="7">
    <location>
        <begin position="637"/>
        <end position="649"/>
    </location>
</feature>
<keyword evidence="4 5" id="KW-0879">Wnt signaling pathway</keyword>
<evidence type="ECO:0000256" key="7">
    <source>
        <dbReference type="SAM" id="MobiDB-lite"/>
    </source>
</evidence>
<feature type="compositionally biased region" description="Low complexity" evidence="7">
    <location>
        <begin position="550"/>
        <end position="563"/>
    </location>
</feature>
<dbReference type="PANTHER" id="PTHR10878:SF22">
    <property type="entry name" value="DIXIN"/>
    <property type="match status" value="1"/>
</dbReference>
<evidence type="ECO:0000256" key="3">
    <source>
        <dbReference type="ARBA" id="ARBA00022490"/>
    </source>
</evidence>
<dbReference type="EMBL" id="VCGU01000003">
    <property type="protein sequence ID" value="TRY77851.1"/>
    <property type="molecule type" value="Genomic_DNA"/>
</dbReference>
<dbReference type="GO" id="GO:0005829">
    <property type="term" value="C:cytosol"/>
    <property type="evidence" value="ECO:0007669"/>
    <property type="project" value="TreeGrafter"/>
</dbReference>
<feature type="region of interest" description="Disordered" evidence="7">
    <location>
        <begin position="769"/>
        <end position="857"/>
    </location>
</feature>
<evidence type="ECO:0000313" key="11">
    <source>
        <dbReference type="Proteomes" id="UP000318571"/>
    </source>
</evidence>
<dbReference type="InterPro" id="IPR015506">
    <property type="entry name" value="Dsh/Dvl-rel"/>
</dbReference>
<dbReference type="Pfam" id="PF00307">
    <property type="entry name" value="CH"/>
    <property type="match status" value="1"/>
</dbReference>
<dbReference type="InterPro" id="IPR036872">
    <property type="entry name" value="CH_dom_sf"/>
</dbReference>
<feature type="compositionally biased region" description="Pro residues" evidence="7">
    <location>
        <begin position="118"/>
        <end position="129"/>
    </location>
</feature>
<proteinExistence type="predicted"/>
<dbReference type="OMA" id="MAHWSSH"/>
<feature type="region of interest" description="Disordered" evidence="7">
    <location>
        <begin position="383"/>
        <end position="412"/>
    </location>
</feature>
<evidence type="ECO:0000259" key="8">
    <source>
        <dbReference type="PROSITE" id="PS50021"/>
    </source>
</evidence>
<sequence>MSCHAKKTLELIRSSLAFLYCTGLMKDKDENGGGTKSRFAFFTSSSSSSSTNNHNNNSNNSSNNNTANNSNNHNGTTGTSAQNPPNMNGQNAGTLLRKSLDKDTMSRVGQRLATAPAPQIPPLANPPQLPNGNAPQHHQNGSSGNHHFHNVHPMYQNRPQQPHPPPPPQGHGHGTYHAGQGEEALASDSLYRPSGHSNRQGYHQFGPNPNPTRNASESTYGPKTNLPGMAHWSSHGYLAKTNGSNNSPNQNQVEESPMNRTIDNGYVVLKRQGEQLVTHQQGRSGHQEPQSLPSQSVDSFSPPDMSNNDRKYFSVRGMGDLQKHNFQPNSNNGVPQGAILGDQNESGKYYSVDARYHNMKTLPSDLRSKLRQTQLPPQQINKVTPIYQSPPAPPPRNAQTNLGAPTPRAGATVSNLEKSKSMSGSVSWLEWTQQLQAYIAWVNSQLRKRPDLKPVQDLRTDLQTGEVLAQLIEIISGERIVGIEYNPESLQGMRENLERILQFMAHKRIRMHQISSKEILEGNLKAVMRLILALAAHYKPQSVRHHDHQPSGSSGPEAAESSSANPVQSGARKSDESETKTDKGESNASPTKTFVRTPALDLDHDLNASRNTTIDRFNDSSANLNQTQDSTNVFSSATLDRSTNNGTTVPSQPSPPSSDTRGEVEGSSDNNSPPTSVIQGCNNMDGPWNKAYDWLKSTTPATTNGNGACSMNKWDSHGTMSKEFLSHHEELNSDKFHPKYAHTGSRNGLFDTGFPSLDEEVLYLRSLRRTGDGNSQSSSGGKPSDTLSDDVPVLPLIPSQKPMSRGSDKDQTPPSTNNGTTVPSQPSPPSSDTRGEVEGSSDNNSPPTSVIQGCNNMDGPWNKAYDWLKSTTPATTNGNGACSMNKWDSHGTMSKEFLSHHEELNSDKFHPKYAHTGSRNGLFDTGFPSLDEEVLYLRSLRRTGDGNSQSSSGGKPSDTLSDDVPVLPLIPSQKPMSRGSDKDQTPPFLPYDVLLRDLTQAKRQLLELQNLLTLRGRQTSESGFPTNSIHPKHALEDDSRPHALGPICCSTLEAEIQALKEECSTLENSKHMLSQELAMKESTLGHIKDTLLRSNMAKQGLEQEKRELMKRVQSLESSMRNHVNSNDNSLHHQSSTLIEHHGSFQQSNSSSTKTSLAKLQLEEFIQKSKQLGSDLASLSSENTALNSEIRAMYEEEVTVAKDAIANLRTSFNNSDPNQHILDTLEQCISVIIEKMQNMDVNEKPSTTANSSRLSSLDYRINNNEGRSNPISPMVPSTTKVLYFTNRSVTPFMSTLNKPIGEIRLRDFKNIFDRPGFFRFHFKALDQEFGMVKEEITLDEAILPGNEGKIVAWVEEE</sequence>
<feature type="region of interest" description="Disordered" evidence="7">
    <location>
        <begin position="942"/>
        <end position="986"/>
    </location>
</feature>
<protein>
    <recommendedName>
        <fullName evidence="12">DIX domain-containing protein</fullName>
    </recommendedName>
</protein>
<feature type="region of interest" description="Disordered" evidence="7">
    <location>
        <begin position="637"/>
        <end position="683"/>
    </location>
</feature>
<evidence type="ECO:0000256" key="1">
    <source>
        <dbReference type="ARBA" id="ARBA00004496"/>
    </source>
</evidence>
<dbReference type="SMART" id="SM00033">
    <property type="entry name" value="CH"/>
    <property type="match status" value="1"/>
</dbReference>
<feature type="compositionally biased region" description="Polar residues" evidence="7">
    <location>
        <begin position="772"/>
        <end position="781"/>
    </location>
</feature>
<dbReference type="Gene3D" id="2.40.240.130">
    <property type="match status" value="1"/>
</dbReference>
<feature type="region of interest" description="Disordered" evidence="7">
    <location>
        <begin position="43"/>
        <end position="93"/>
    </location>
</feature>
<feature type="compositionally biased region" description="Polar residues" evidence="7">
    <location>
        <begin position="276"/>
        <end position="299"/>
    </location>
</feature>
<feature type="compositionally biased region" description="Polar residues" evidence="7">
    <location>
        <begin position="812"/>
        <end position="822"/>
    </location>
</feature>
<feature type="compositionally biased region" description="Polar residues" evidence="7">
    <location>
        <begin position="1019"/>
        <end position="1029"/>
    </location>
</feature>
<feature type="region of interest" description="Disordered" evidence="7">
    <location>
        <begin position="541"/>
        <end position="606"/>
    </location>
</feature>
<feature type="domain" description="Calponin-homology (CH)" evidence="8">
    <location>
        <begin position="432"/>
        <end position="539"/>
    </location>
</feature>
<comment type="subcellular location">
    <subcellularLocation>
        <location evidence="1">Cytoplasm</location>
    </subcellularLocation>
</comment>
<evidence type="ECO:0000256" key="6">
    <source>
        <dbReference type="SAM" id="Coils"/>
    </source>
</evidence>
<dbReference type="InterPro" id="IPR001715">
    <property type="entry name" value="CH_dom"/>
</dbReference>
<feature type="compositionally biased region" description="Polar residues" evidence="7">
    <location>
        <begin position="945"/>
        <end position="954"/>
    </location>
</feature>
<dbReference type="Pfam" id="PF00778">
    <property type="entry name" value="DIX"/>
    <property type="match status" value="1"/>
</dbReference>
<comment type="caution">
    <text evidence="10">The sequence shown here is derived from an EMBL/GenBank/DDBJ whole genome shotgun (WGS) entry which is preliminary data.</text>
</comment>
<feature type="region of interest" description="Disordered" evidence="7">
    <location>
        <begin position="115"/>
        <end position="260"/>
    </location>
</feature>
<dbReference type="STRING" id="6832.A0A553PJI6"/>
<dbReference type="GO" id="GO:0060070">
    <property type="term" value="P:canonical Wnt signaling pathway"/>
    <property type="evidence" value="ECO:0007669"/>
    <property type="project" value="TreeGrafter"/>
</dbReference>
<dbReference type="CDD" id="cd21213">
    <property type="entry name" value="CH_DIXDC1"/>
    <property type="match status" value="1"/>
</dbReference>
<feature type="compositionally biased region" description="Polar residues" evidence="7">
    <location>
        <begin position="241"/>
        <end position="260"/>
    </location>
</feature>
<keyword evidence="11" id="KW-1185">Reference proteome</keyword>
<feature type="compositionally biased region" description="Basic and acidic residues" evidence="7">
    <location>
        <begin position="572"/>
        <end position="585"/>
    </location>
</feature>
<dbReference type="Gene3D" id="1.10.418.10">
    <property type="entry name" value="Calponin-like domain"/>
    <property type="match status" value="1"/>
</dbReference>
<dbReference type="SMART" id="SM00021">
    <property type="entry name" value="DAX"/>
    <property type="match status" value="1"/>
</dbReference>
<feature type="compositionally biased region" description="Polar residues" evidence="7">
    <location>
        <begin position="82"/>
        <end position="93"/>
    </location>
</feature>
<gene>
    <name evidence="10" type="ORF">TCAL_06147</name>
</gene>
<dbReference type="PANTHER" id="PTHR10878">
    <property type="entry name" value="SEGMENT POLARITY PROTEIN DISHEVELLED"/>
    <property type="match status" value="1"/>
</dbReference>